<dbReference type="InterPro" id="IPR050382">
    <property type="entry name" value="MFS_Na/Anion_cotransporter"/>
</dbReference>
<protein>
    <submittedName>
        <fullName evidence="7">Hexuronate transporter</fullName>
    </submittedName>
</protein>
<feature type="transmembrane region" description="Helical" evidence="5">
    <location>
        <begin position="248"/>
        <end position="270"/>
    </location>
</feature>
<dbReference type="InterPro" id="IPR036259">
    <property type="entry name" value="MFS_trans_sf"/>
</dbReference>
<dbReference type="GO" id="GO:0005886">
    <property type="term" value="C:plasma membrane"/>
    <property type="evidence" value="ECO:0007669"/>
    <property type="project" value="UniProtKB-SubCell"/>
</dbReference>
<feature type="transmembrane region" description="Helical" evidence="5">
    <location>
        <begin position="345"/>
        <end position="368"/>
    </location>
</feature>
<evidence type="ECO:0000259" key="6">
    <source>
        <dbReference type="PROSITE" id="PS50850"/>
    </source>
</evidence>
<name>A0A2P4UDG4_9ACTN</name>
<dbReference type="AlphaFoldDB" id="A0A2P4UDG4"/>
<accession>A0A2P4UDG4</accession>
<comment type="subcellular location">
    <subcellularLocation>
        <location evidence="1">Cell membrane</location>
        <topology evidence="1">Multi-pass membrane protein</topology>
    </subcellularLocation>
</comment>
<feature type="transmembrane region" description="Helical" evidence="5">
    <location>
        <begin position="138"/>
        <end position="158"/>
    </location>
</feature>
<feature type="transmembrane region" description="Helical" evidence="5">
    <location>
        <begin position="206"/>
        <end position="228"/>
    </location>
</feature>
<dbReference type="GO" id="GO:0022857">
    <property type="term" value="F:transmembrane transporter activity"/>
    <property type="evidence" value="ECO:0007669"/>
    <property type="project" value="InterPro"/>
</dbReference>
<evidence type="ECO:0000256" key="4">
    <source>
        <dbReference type="ARBA" id="ARBA00023136"/>
    </source>
</evidence>
<evidence type="ECO:0000313" key="7">
    <source>
        <dbReference type="EMBL" id="POM23088.1"/>
    </source>
</evidence>
<feature type="transmembrane region" description="Helical" evidence="5">
    <location>
        <begin position="44"/>
        <end position="67"/>
    </location>
</feature>
<sequence length="419" mass="42118">MAARRPWTIVWLLFLFMVVNFADKTVLGLAGKDIQADLRLGDTAFGTVGSAFYLLFSVSGGIVGFLADRVPARGLLTGLVLLWSAAQLVAALPAAGFAVLVATRVVLGAAEGPAFPLANHTAFGWFPDRERAVPGAMLPIGAAAGVAVGAPVLALTIGQWGWRSAFALTGVLGLAWTVAWLRLGADGPHAARAPEADGRAVPYARLLGRGSVLAALAACFAAYWMLAVVTTWLPQYLQRVHGHSLGRASMVAALAQAGSIALVLGVAVGSRGMLRAGAPSRVARGVVGGSAITASGLAVALLTRVGGTGALVVVLLVAFAGAHTFITLTQTALAEIAPVRQRAPLLGAVIALASTAGAFGPAVTGALVEGAPDAAAGFGHAFDLAAVLLVAGGLLAAALVRPERDRAALGPPADLAVAG</sequence>
<dbReference type="PANTHER" id="PTHR11662">
    <property type="entry name" value="SOLUTE CARRIER FAMILY 17"/>
    <property type="match status" value="1"/>
</dbReference>
<dbReference type="Gene3D" id="1.20.1250.20">
    <property type="entry name" value="MFS general substrate transporter like domains"/>
    <property type="match status" value="2"/>
</dbReference>
<dbReference type="SUPFAM" id="SSF103473">
    <property type="entry name" value="MFS general substrate transporter"/>
    <property type="match status" value="1"/>
</dbReference>
<keyword evidence="8" id="KW-1185">Reference proteome</keyword>
<dbReference type="RefSeq" id="WP_168212250.1">
    <property type="nucleotide sequence ID" value="NZ_MTBP01000004.1"/>
</dbReference>
<proteinExistence type="predicted"/>
<feature type="transmembrane region" description="Helical" evidence="5">
    <location>
        <begin position="282"/>
        <end position="303"/>
    </location>
</feature>
<keyword evidence="4 5" id="KW-0472">Membrane</keyword>
<evidence type="ECO:0000256" key="5">
    <source>
        <dbReference type="SAM" id="Phobius"/>
    </source>
</evidence>
<dbReference type="PANTHER" id="PTHR11662:SF450">
    <property type="entry name" value="BLR1003 PROTEIN"/>
    <property type="match status" value="1"/>
</dbReference>
<organism evidence="7 8">
    <name type="scientific">Actinomadura rubteroloni</name>
    <dbReference type="NCBI Taxonomy" id="1926885"/>
    <lineage>
        <taxon>Bacteria</taxon>
        <taxon>Bacillati</taxon>
        <taxon>Actinomycetota</taxon>
        <taxon>Actinomycetes</taxon>
        <taxon>Streptosporangiales</taxon>
        <taxon>Thermomonosporaceae</taxon>
        <taxon>Actinomadura</taxon>
    </lineage>
</organism>
<dbReference type="InterPro" id="IPR011701">
    <property type="entry name" value="MFS"/>
</dbReference>
<dbReference type="InterPro" id="IPR020846">
    <property type="entry name" value="MFS_dom"/>
</dbReference>
<keyword evidence="3 5" id="KW-1133">Transmembrane helix</keyword>
<evidence type="ECO:0000256" key="2">
    <source>
        <dbReference type="ARBA" id="ARBA00022692"/>
    </source>
</evidence>
<gene>
    <name evidence="7" type="primary">exuT_2</name>
    <name evidence="7" type="ORF">BTM25_52940</name>
</gene>
<dbReference type="EMBL" id="MTBP01000004">
    <property type="protein sequence ID" value="POM23088.1"/>
    <property type="molecule type" value="Genomic_DNA"/>
</dbReference>
<evidence type="ECO:0000256" key="1">
    <source>
        <dbReference type="ARBA" id="ARBA00004651"/>
    </source>
</evidence>
<feature type="transmembrane region" description="Helical" evidence="5">
    <location>
        <begin position="309"/>
        <end position="333"/>
    </location>
</feature>
<evidence type="ECO:0000313" key="8">
    <source>
        <dbReference type="Proteomes" id="UP000242367"/>
    </source>
</evidence>
<dbReference type="Proteomes" id="UP000242367">
    <property type="component" value="Unassembled WGS sequence"/>
</dbReference>
<comment type="caution">
    <text evidence="7">The sequence shown here is derived from an EMBL/GenBank/DDBJ whole genome shotgun (WGS) entry which is preliminary data.</text>
</comment>
<keyword evidence="2 5" id="KW-0812">Transmembrane</keyword>
<reference evidence="7 8" key="1">
    <citation type="journal article" date="2017" name="Chemistry">
        <title>Isolation, Biosynthesis and Chemical Modifications of Rubterolones A-F: Rare Tropolone Alkaloids from Actinomadura sp. 5-2.</title>
        <authorList>
            <person name="Guo H."/>
            <person name="Benndorf R."/>
            <person name="Leichnitz D."/>
            <person name="Klassen J.L."/>
            <person name="Vollmers J."/>
            <person name="Gorls H."/>
            <person name="Steinacker M."/>
            <person name="Weigel C."/>
            <person name="Dahse H.M."/>
            <person name="Kaster A.K."/>
            <person name="de Beer Z.W."/>
            <person name="Poulsen M."/>
            <person name="Beemelmanns C."/>
        </authorList>
    </citation>
    <scope>NUCLEOTIDE SEQUENCE [LARGE SCALE GENOMIC DNA]</scope>
    <source>
        <strain evidence="7 8">5-2</strain>
    </source>
</reference>
<feature type="transmembrane region" description="Helical" evidence="5">
    <location>
        <begin position="79"/>
        <end position="100"/>
    </location>
</feature>
<feature type="domain" description="Major facilitator superfamily (MFS) profile" evidence="6">
    <location>
        <begin position="9"/>
        <end position="404"/>
    </location>
</feature>
<evidence type="ECO:0000256" key="3">
    <source>
        <dbReference type="ARBA" id="ARBA00022989"/>
    </source>
</evidence>
<feature type="transmembrane region" description="Helical" evidence="5">
    <location>
        <begin position="380"/>
        <end position="400"/>
    </location>
</feature>
<dbReference type="PROSITE" id="PS50850">
    <property type="entry name" value="MFS"/>
    <property type="match status" value="1"/>
</dbReference>
<dbReference type="Pfam" id="PF07690">
    <property type="entry name" value="MFS_1"/>
    <property type="match status" value="1"/>
</dbReference>